<protein>
    <submittedName>
        <fullName evidence="1">Uncharacterized protein</fullName>
    </submittedName>
</protein>
<accession>A0A085W789</accession>
<reference evidence="1 2" key="1">
    <citation type="submission" date="2014-04" db="EMBL/GenBank/DDBJ databases">
        <title>Genome assembly of Hyalangium minutum DSM 14724.</title>
        <authorList>
            <person name="Sharma G."/>
            <person name="Subramanian S."/>
        </authorList>
    </citation>
    <scope>NUCLEOTIDE SEQUENCE [LARGE SCALE GENOMIC DNA]</scope>
    <source>
        <strain evidence="1 2">DSM 14724</strain>
    </source>
</reference>
<comment type="caution">
    <text evidence="1">The sequence shown here is derived from an EMBL/GenBank/DDBJ whole genome shotgun (WGS) entry which is preliminary data.</text>
</comment>
<dbReference type="EMBL" id="JMCB01000017">
    <property type="protein sequence ID" value="KFE63552.1"/>
    <property type="molecule type" value="Genomic_DNA"/>
</dbReference>
<proteinExistence type="predicted"/>
<dbReference type="AlphaFoldDB" id="A0A085W789"/>
<name>A0A085W789_9BACT</name>
<sequence length="181" mass="20087">MLTWLPPYRAELELHGAGFGDFLEGPGREVLLSERLAEAFQKEGLTGLLGFHPVEVVRLRGRRKKFNALTVPRYVVATPCLGSGAVDEARSRLRHTKPVTCPECRSGGLDSIHGFALESGTWKGEDVFRARGFRGCIVGSERFAEFVKRHGFTNMKFTPTEEYVWDPLHKGPPDTSSATPT</sequence>
<gene>
    <name evidence="1" type="ORF">DB31_2670</name>
</gene>
<dbReference type="Proteomes" id="UP000028725">
    <property type="component" value="Unassembled WGS sequence"/>
</dbReference>
<organism evidence="1 2">
    <name type="scientific">Hyalangium minutum</name>
    <dbReference type="NCBI Taxonomy" id="394096"/>
    <lineage>
        <taxon>Bacteria</taxon>
        <taxon>Pseudomonadati</taxon>
        <taxon>Myxococcota</taxon>
        <taxon>Myxococcia</taxon>
        <taxon>Myxococcales</taxon>
        <taxon>Cystobacterineae</taxon>
        <taxon>Archangiaceae</taxon>
        <taxon>Hyalangium</taxon>
    </lineage>
</organism>
<evidence type="ECO:0000313" key="2">
    <source>
        <dbReference type="Proteomes" id="UP000028725"/>
    </source>
</evidence>
<evidence type="ECO:0000313" key="1">
    <source>
        <dbReference type="EMBL" id="KFE63552.1"/>
    </source>
</evidence>
<dbReference type="InterPro" id="IPR011750">
    <property type="entry name" value="Gmx_para_CXXCG"/>
</dbReference>
<dbReference type="STRING" id="394096.DB31_2670"/>
<keyword evidence="2" id="KW-1185">Reference proteome</keyword>
<dbReference type="Pfam" id="PF09535">
    <property type="entry name" value="Gmx_para_CXXCG"/>
    <property type="match status" value="1"/>
</dbReference>
<dbReference type="RefSeq" id="WP_240487012.1">
    <property type="nucleotide sequence ID" value="NZ_JMCB01000017.1"/>
</dbReference>